<comment type="similarity">
    <text evidence="1">Belongs to the palA/RIM20 family.</text>
</comment>
<name>A0A6A6W9S5_9PEZI</name>
<reference evidence="4" key="1">
    <citation type="journal article" date="2020" name="Stud. Mycol.">
        <title>101 Dothideomycetes genomes: a test case for predicting lifestyles and emergence of pathogens.</title>
        <authorList>
            <person name="Haridas S."/>
            <person name="Albert R."/>
            <person name="Binder M."/>
            <person name="Bloem J."/>
            <person name="Labutti K."/>
            <person name="Salamov A."/>
            <person name="Andreopoulos B."/>
            <person name="Baker S."/>
            <person name="Barry K."/>
            <person name="Bills G."/>
            <person name="Bluhm B."/>
            <person name="Cannon C."/>
            <person name="Castanera R."/>
            <person name="Culley D."/>
            <person name="Daum C."/>
            <person name="Ezra D."/>
            <person name="Gonzalez J."/>
            <person name="Henrissat B."/>
            <person name="Kuo A."/>
            <person name="Liang C."/>
            <person name="Lipzen A."/>
            <person name="Lutzoni F."/>
            <person name="Magnuson J."/>
            <person name="Mondo S."/>
            <person name="Nolan M."/>
            <person name="Ohm R."/>
            <person name="Pangilinan J."/>
            <person name="Park H.-J."/>
            <person name="Ramirez L."/>
            <person name="Alfaro M."/>
            <person name="Sun H."/>
            <person name="Tritt A."/>
            <person name="Yoshinaga Y."/>
            <person name="Zwiers L.-H."/>
            <person name="Turgeon B."/>
            <person name="Goodwin S."/>
            <person name="Spatafora J."/>
            <person name="Crous P."/>
            <person name="Grigoriev I."/>
        </authorList>
    </citation>
    <scope>NUCLEOTIDE SEQUENCE</scope>
    <source>
        <strain evidence="4">CBS 121739</strain>
    </source>
</reference>
<accession>A0A6A6W9S5</accession>
<dbReference type="Gene3D" id="1.20.120.560">
    <property type="entry name" value="alix/aip1 in complex with the ypdl late domain"/>
    <property type="match status" value="1"/>
</dbReference>
<dbReference type="CDD" id="cd09241">
    <property type="entry name" value="BRO1_ScRim20-like"/>
    <property type="match status" value="1"/>
</dbReference>
<dbReference type="PROSITE" id="PS51180">
    <property type="entry name" value="BRO1"/>
    <property type="match status" value="1"/>
</dbReference>
<dbReference type="EMBL" id="ML996569">
    <property type="protein sequence ID" value="KAF2759602.1"/>
    <property type="molecule type" value="Genomic_DNA"/>
</dbReference>
<dbReference type="Pfam" id="PF03097">
    <property type="entry name" value="BRO1"/>
    <property type="match status" value="1"/>
</dbReference>
<evidence type="ECO:0000313" key="5">
    <source>
        <dbReference type="Proteomes" id="UP000799437"/>
    </source>
</evidence>
<proteinExistence type="inferred from homology"/>
<evidence type="ECO:0000256" key="1">
    <source>
        <dbReference type="ARBA" id="ARBA00038154"/>
    </source>
</evidence>
<feature type="compositionally biased region" description="Low complexity" evidence="2">
    <location>
        <begin position="760"/>
        <end position="775"/>
    </location>
</feature>
<dbReference type="AlphaFoldDB" id="A0A6A6W9S5"/>
<keyword evidence="5" id="KW-1185">Reference proteome</keyword>
<gene>
    <name evidence="4" type="ORF">EJ05DRAFT_509333</name>
</gene>
<dbReference type="Pfam" id="PF13949">
    <property type="entry name" value="ALIX_LYPXL_bnd"/>
    <property type="match status" value="1"/>
</dbReference>
<dbReference type="InterPro" id="IPR038499">
    <property type="entry name" value="BRO1_sf"/>
</dbReference>
<evidence type="ECO:0000259" key="3">
    <source>
        <dbReference type="PROSITE" id="PS51180"/>
    </source>
</evidence>
<dbReference type="GeneID" id="54489141"/>
<organism evidence="4 5">
    <name type="scientific">Pseudovirgaria hyperparasitica</name>
    <dbReference type="NCBI Taxonomy" id="470096"/>
    <lineage>
        <taxon>Eukaryota</taxon>
        <taxon>Fungi</taxon>
        <taxon>Dikarya</taxon>
        <taxon>Ascomycota</taxon>
        <taxon>Pezizomycotina</taxon>
        <taxon>Dothideomycetes</taxon>
        <taxon>Dothideomycetes incertae sedis</taxon>
        <taxon>Acrospermales</taxon>
        <taxon>Acrospermaceae</taxon>
        <taxon>Pseudovirgaria</taxon>
    </lineage>
</organism>
<evidence type="ECO:0000313" key="4">
    <source>
        <dbReference type="EMBL" id="KAF2759602.1"/>
    </source>
</evidence>
<dbReference type="PANTHER" id="PTHR23030">
    <property type="entry name" value="PCD6 INTERACTING PROTEIN-RELATED"/>
    <property type="match status" value="1"/>
</dbReference>
<dbReference type="GO" id="GO:0005768">
    <property type="term" value="C:endosome"/>
    <property type="evidence" value="ECO:0007669"/>
    <property type="project" value="TreeGrafter"/>
</dbReference>
<feature type="region of interest" description="Disordered" evidence="2">
    <location>
        <begin position="744"/>
        <end position="819"/>
    </location>
</feature>
<dbReference type="InterPro" id="IPR025304">
    <property type="entry name" value="ALIX_V_dom"/>
</dbReference>
<protein>
    <submittedName>
        <fullName evidence="4">BRO1-domain-containing protein</fullName>
    </submittedName>
</protein>
<dbReference type="Proteomes" id="UP000799437">
    <property type="component" value="Unassembled WGS sequence"/>
</dbReference>
<dbReference type="SMART" id="SM01041">
    <property type="entry name" value="BRO1"/>
    <property type="match status" value="1"/>
</dbReference>
<dbReference type="Gene3D" id="1.25.40.280">
    <property type="entry name" value="alix/aip1 like domains"/>
    <property type="match status" value="1"/>
</dbReference>
<feature type="domain" description="BRO1" evidence="3">
    <location>
        <begin position="4"/>
        <end position="397"/>
    </location>
</feature>
<dbReference type="OrthoDB" id="64867at2759"/>
<sequence length="819" mass="92434">MSSNMLLLPFRRTHTIKLSDAIRQYISTKYDQHPDMFKNDLDAIDELRKSAAHAVEPHVSGVKRIQAYAAQLIWLTGKFPIDIGVDFTWYPAIGYQTSRPNSENNLRFELANVVFNLASMYSQLAVSSNRNTEQGLKIACNYFSMAAGVLSYLKSTVIPEMRSTPPDDMDIMTLESLERLMLAQAQESVWQKAIKTGLKDSSIAKLAAKVSDYYNESGEAGIKSDSISSEWIHHMTAKHHHFAAAAQYRASRFCLEKRQFGEEVARLNDSLICVSEGLKEARYINKVVLGDLTGLKNIVQEDLKRAEKDNDMIYLQIVPPKSELKSLERANMVSSKVPEELANATSKLGEKTELGAPLFSKLVPYSVHLAASIYADRRDRLINHGIIEELEALNAKIHDMLTSLNLPGSLQALEKPLGLPPGLVAHAEEIRDQDGINRIRRSIEETKKVRDNDTASYQEGVDLLRAEQGEDDRARRKYGTERWARPASVDAMPKLFAQIDEIGGYLKQADNSDGLVRKKLKEHEYHITLLGATDRDLEQFVPSSRRVTLNPAVEKETSKLRGCLNEVNRLENKRKRKVEHLRIKAKQDDISAELLKEAARLERDYPMQNIEAVQFEDLFEKRLELYDDDQAMVKQEEKEQRELVRRLQEANSAFTTARKGDTSSKHREEALQMLENAFFKYKEIINNVEVGRRFYNDLAKITTRFRDDSRNFAYQRRAEASQLESDLSTGMASLSLDNAHVLKEQKKAEARSESYAANQPPVEAPAEPLTAPTPTRANAGPVAGMWTPEMGIKFGDGQSAGSKPLKDARWNASNGLKFG</sequence>
<evidence type="ECO:0000256" key="2">
    <source>
        <dbReference type="SAM" id="MobiDB-lite"/>
    </source>
</evidence>
<dbReference type="Gene3D" id="1.20.140.50">
    <property type="entry name" value="alix/aip1 like domains"/>
    <property type="match status" value="1"/>
</dbReference>
<dbReference type="RefSeq" id="XP_033602053.1">
    <property type="nucleotide sequence ID" value="XM_033748087.1"/>
</dbReference>
<dbReference type="PANTHER" id="PTHR23030:SF39">
    <property type="entry name" value="PROGRAMMED CELL DEATH 6-INTERACTING PROTEIN"/>
    <property type="match status" value="1"/>
</dbReference>
<dbReference type="InterPro" id="IPR004328">
    <property type="entry name" value="BRO1_dom"/>
</dbReference>